<dbReference type="Gene3D" id="2.30.42.10">
    <property type="match status" value="1"/>
</dbReference>
<dbReference type="GO" id="GO:0031624">
    <property type="term" value="F:ubiquitin conjugating enzyme binding"/>
    <property type="evidence" value="ECO:0007669"/>
    <property type="project" value="TreeGrafter"/>
</dbReference>
<keyword evidence="3" id="KW-0862">Zinc</keyword>
<evidence type="ECO:0000256" key="3">
    <source>
        <dbReference type="ARBA" id="ARBA00022833"/>
    </source>
</evidence>
<name>A0A7M7R516_APIME</name>
<evidence type="ECO:0000256" key="4">
    <source>
        <dbReference type="PROSITE-ProRule" id="PRU00175"/>
    </source>
</evidence>
<dbReference type="InterPro" id="IPR001841">
    <property type="entry name" value="Znf_RING"/>
</dbReference>
<dbReference type="EnsemblMetazoa" id="XM_392088">
    <property type="protein sequence ID" value="XP_392088"/>
    <property type="gene ID" value="LOC408542"/>
</dbReference>
<dbReference type="GO" id="GO:0005737">
    <property type="term" value="C:cytoplasm"/>
    <property type="evidence" value="ECO:0007669"/>
    <property type="project" value="TreeGrafter"/>
</dbReference>
<protein>
    <submittedName>
        <fullName evidence="9">Uncharacterized protein LOC408542 isoform X1</fullName>
    </submittedName>
</protein>
<evidence type="ECO:0000256" key="1">
    <source>
        <dbReference type="ARBA" id="ARBA00022723"/>
    </source>
</evidence>
<dbReference type="InterPro" id="IPR004162">
    <property type="entry name" value="SINA-like_animal"/>
</dbReference>
<gene>
    <name evidence="7" type="primary">408542</name>
    <name evidence="9" type="synonym">LOC408542</name>
</gene>
<organism evidence="7">
    <name type="scientific">Apis mellifera</name>
    <name type="common">Honeybee</name>
    <dbReference type="NCBI Taxonomy" id="7460"/>
    <lineage>
        <taxon>Eukaryota</taxon>
        <taxon>Metazoa</taxon>
        <taxon>Ecdysozoa</taxon>
        <taxon>Arthropoda</taxon>
        <taxon>Hexapoda</taxon>
        <taxon>Insecta</taxon>
        <taxon>Pterygota</taxon>
        <taxon>Neoptera</taxon>
        <taxon>Endopterygota</taxon>
        <taxon>Hymenoptera</taxon>
        <taxon>Apocrita</taxon>
        <taxon>Aculeata</taxon>
        <taxon>Apoidea</taxon>
        <taxon>Anthophila</taxon>
        <taxon>Apidae</taxon>
        <taxon>Apis</taxon>
    </lineage>
</organism>
<dbReference type="InterPro" id="IPR041489">
    <property type="entry name" value="PDZ_6"/>
</dbReference>
<evidence type="ECO:0000313" key="9">
    <source>
        <dbReference type="RefSeq" id="XP_392088.3"/>
    </source>
</evidence>
<dbReference type="Gene3D" id="3.30.40.10">
    <property type="entry name" value="Zinc/RING finger domain, C3HC4 (zinc finger)"/>
    <property type="match status" value="1"/>
</dbReference>
<dbReference type="InterPro" id="IPR036034">
    <property type="entry name" value="PDZ_sf"/>
</dbReference>
<evidence type="ECO:0000313" key="7">
    <source>
        <dbReference type="EnsemblMetazoa" id="XP_392088"/>
    </source>
</evidence>
<dbReference type="RefSeq" id="XP_392088.3">
    <property type="nucleotide sequence ID" value="XM_392088.6"/>
</dbReference>
<keyword evidence="2 4" id="KW-0863">Zinc-finger</keyword>
<feature type="domain" description="RING-type" evidence="5">
    <location>
        <begin position="158"/>
        <end position="193"/>
    </location>
</feature>
<dbReference type="GeneID" id="408542"/>
<proteinExistence type="predicted"/>
<dbReference type="PANTHER" id="PTHR45877">
    <property type="entry name" value="E3 UBIQUITIN-PROTEIN LIGASE SIAH2"/>
    <property type="match status" value="1"/>
</dbReference>
<dbReference type="SUPFAM" id="SSF50156">
    <property type="entry name" value="PDZ domain-like"/>
    <property type="match status" value="1"/>
</dbReference>
<evidence type="ECO:0000259" key="6">
    <source>
        <dbReference type="PROSITE" id="PS50106"/>
    </source>
</evidence>
<dbReference type="SMART" id="SM00228">
    <property type="entry name" value="PDZ"/>
    <property type="match status" value="1"/>
</dbReference>
<dbReference type="Proteomes" id="UP000005203">
    <property type="component" value="Linkage group LG15"/>
</dbReference>
<dbReference type="GO" id="GO:0061630">
    <property type="term" value="F:ubiquitin protein ligase activity"/>
    <property type="evidence" value="ECO:0007669"/>
    <property type="project" value="TreeGrafter"/>
</dbReference>
<dbReference type="PANTHER" id="PTHR45877:SF2">
    <property type="entry name" value="E3 UBIQUITIN-PROTEIN LIGASE SINA-RELATED"/>
    <property type="match status" value="1"/>
</dbReference>
<dbReference type="GO" id="GO:0008270">
    <property type="term" value="F:zinc ion binding"/>
    <property type="evidence" value="ECO:0007669"/>
    <property type="project" value="UniProtKB-KW"/>
</dbReference>
<dbReference type="PROSITE" id="PS50106">
    <property type="entry name" value="PDZ"/>
    <property type="match status" value="1"/>
</dbReference>
<dbReference type="InterPro" id="IPR013083">
    <property type="entry name" value="Znf_RING/FYVE/PHD"/>
</dbReference>
<reference evidence="9" key="2">
    <citation type="submission" date="2025-04" db="UniProtKB">
        <authorList>
            <consortium name="RefSeq"/>
        </authorList>
    </citation>
    <scope>IDENTIFICATION</scope>
    <source>
        <strain evidence="9">DH4</strain>
        <tissue evidence="9">Whole body</tissue>
    </source>
</reference>
<keyword evidence="8" id="KW-1185">Reference proteome</keyword>
<dbReference type="AlphaFoldDB" id="A0A7M7R516"/>
<evidence type="ECO:0000259" key="5">
    <source>
        <dbReference type="PROSITE" id="PS50089"/>
    </source>
</evidence>
<dbReference type="GO" id="GO:0043161">
    <property type="term" value="P:proteasome-mediated ubiquitin-dependent protein catabolic process"/>
    <property type="evidence" value="ECO:0007669"/>
    <property type="project" value="TreeGrafter"/>
</dbReference>
<dbReference type="SUPFAM" id="SSF57850">
    <property type="entry name" value="RING/U-box"/>
    <property type="match status" value="1"/>
</dbReference>
<keyword evidence="1" id="KW-0479">Metal-binding</keyword>
<dbReference type="InterPro" id="IPR001478">
    <property type="entry name" value="PDZ"/>
</dbReference>
<dbReference type="OMA" id="VSQCVHG"/>
<dbReference type="Pfam" id="PF21362">
    <property type="entry name" value="Sina_RING"/>
    <property type="match status" value="1"/>
</dbReference>
<dbReference type="Pfam" id="PF17820">
    <property type="entry name" value="PDZ_6"/>
    <property type="match status" value="1"/>
</dbReference>
<dbReference type="CDD" id="cd00136">
    <property type="entry name" value="PDZ_canonical"/>
    <property type="match status" value="1"/>
</dbReference>
<dbReference type="InterPro" id="IPR049548">
    <property type="entry name" value="Sina-like_RING"/>
</dbReference>
<evidence type="ECO:0000313" key="8">
    <source>
        <dbReference type="Proteomes" id="UP000005203"/>
    </source>
</evidence>
<evidence type="ECO:0000256" key="2">
    <source>
        <dbReference type="ARBA" id="ARBA00022771"/>
    </source>
</evidence>
<accession>A0A8B9B2W1</accession>
<dbReference type="PROSITE" id="PS50089">
    <property type="entry name" value="ZF_RING_2"/>
    <property type="match status" value="1"/>
</dbReference>
<dbReference type="OrthoDB" id="10009200at2759"/>
<feature type="domain" description="PDZ" evidence="6">
    <location>
        <begin position="40"/>
        <end position="106"/>
    </location>
</feature>
<reference evidence="7" key="1">
    <citation type="submission" date="2021-01" db="UniProtKB">
        <authorList>
            <consortium name="EnsemblMetazoa"/>
        </authorList>
    </citation>
    <scope>IDENTIFICATION</scope>
    <source>
        <strain evidence="7">DH4</strain>
    </source>
</reference>
<sequence>MSVAYTSKLLTEAAGVKIYMTEEHTSIDTITGKICLILKNIKEAKALGKSCGFHLTKSKWDPYPWINHIEVDSLADIAGLRVGDCLISIDGKDLLGLKIKQIAELIHHYQECNLKLSIWRFIEEEKEKETGIAVKGPLPEVACKLANALAGVIRVLECPICLESSLSPVSQCVHGHIICVGCRSRTSRCPICRVRLGQGRCLLADKLNKIFRDIFDIKDNLYNKAECHTKNLRDHLFGKNKKKELTQVAGKTNSINSKTYQLLLNKLFRGGLEKAASADNLTVVSNEKSKANVAFINLNIDERLSLYDRTKSASTGELSKETIKNIGNNHLKINAPNVSVSSNNSLMSNISTTPIWRDSIDSISCTEIICPLLKQSGCKNIITSDAVLEHLSEIHEIPQVHFYSICAKLPIPLPFGSEAVYILHYGEDLFFFQYEDEIVWITSTIGRKTSWKWILYGQGENGTEIKICRNVASLITPLVLSSQHTAPLPNALLLHTLNIQLIECLSHEQLEI</sequence>
<accession>A0A7M7R516</accession>